<evidence type="ECO:0000256" key="1">
    <source>
        <dbReference type="SAM" id="MobiDB-lite"/>
    </source>
</evidence>
<dbReference type="Proteomes" id="UP001586593">
    <property type="component" value="Unassembled WGS sequence"/>
</dbReference>
<feature type="transmembrane region" description="Helical" evidence="2">
    <location>
        <begin position="107"/>
        <end position="125"/>
    </location>
</feature>
<name>A0ABR3WBN8_9PEZI</name>
<gene>
    <name evidence="4" type="ORF">VTK73DRAFT_7971</name>
</gene>
<feature type="domain" description="DUF4396" evidence="3">
    <location>
        <begin position="98"/>
        <end position="236"/>
    </location>
</feature>
<protein>
    <recommendedName>
        <fullName evidence="3">DUF4396 domain-containing protein</fullName>
    </recommendedName>
</protein>
<feature type="region of interest" description="Disordered" evidence="1">
    <location>
        <begin position="40"/>
        <end position="80"/>
    </location>
</feature>
<evidence type="ECO:0000313" key="4">
    <source>
        <dbReference type="EMBL" id="KAL1858066.1"/>
    </source>
</evidence>
<organism evidence="4 5">
    <name type="scientific">Phialemonium thermophilum</name>
    <dbReference type="NCBI Taxonomy" id="223376"/>
    <lineage>
        <taxon>Eukaryota</taxon>
        <taxon>Fungi</taxon>
        <taxon>Dikarya</taxon>
        <taxon>Ascomycota</taxon>
        <taxon>Pezizomycotina</taxon>
        <taxon>Sordariomycetes</taxon>
        <taxon>Sordariomycetidae</taxon>
        <taxon>Cephalothecales</taxon>
        <taxon>Cephalothecaceae</taxon>
        <taxon>Phialemonium</taxon>
    </lineage>
</organism>
<evidence type="ECO:0000259" key="3">
    <source>
        <dbReference type="Pfam" id="PF14342"/>
    </source>
</evidence>
<feature type="transmembrane region" description="Helical" evidence="2">
    <location>
        <begin position="168"/>
        <end position="187"/>
    </location>
</feature>
<keyword evidence="2" id="KW-0812">Transmembrane</keyword>
<evidence type="ECO:0000313" key="5">
    <source>
        <dbReference type="Proteomes" id="UP001586593"/>
    </source>
</evidence>
<comment type="caution">
    <text evidence="4">The sequence shown here is derived from an EMBL/GenBank/DDBJ whole genome shotgun (WGS) entry which is preliminary data.</text>
</comment>
<keyword evidence="5" id="KW-1185">Reference proteome</keyword>
<sequence>MNLTPRVLRPRADPLWRLSCQSACFLRHSCIASRRVQTVSGPADTRPNCHTKPLSKDGLRSGPTNTTTHACQSSGHQQATTRSQSSMATLEFWSSASTWRRAAVNTFRCLVGCTSGDFAAMWFLQAHYPGFGVASIMALSMASGLTTSLLLETAFLRLGRDALPTWGLAARTAAGMSLVSMLAMEAAENAVDYYLTGGGCVALDSPAFWGAALAAAAAGFVAPLPYNYMRLRMYGKGCH</sequence>
<feature type="transmembrane region" description="Helical" evidence="2">
    <location>
        <begin position="207"/>
        <end position="226"/>
    </location>
</feature>
<evidence type="ECO:0000256" key="2">
    <source>
        <dbReference type="SAM" id="Phobius"/>
    </source>
</evidence>
<dbReference type="InterPro" id="IPR025509">
    <property type="entry name" value="DUF4396"/>
</dbReference>
<dbReference type="EMBL" id="JAZHXJ010000542">
    <property type="protein sequence ID" value="KAL1858066.1"/>
    <property type="molecule type" value="Genomic_DNA"/>
</dbReference>
<feature type="transmembrane region" description="Helical" evidence="2">
    <location>
        <begin position="131"/>
        <end position="156"/>
    </location>
</feature>
<dbReference type="Pfam" id="PF14342">
    <property type="entry name" value="DUF4396"/>
    <property type="match status" value="1"/>
</dbReference>
<accession>A0ABR3WBN8</accession>
<keyword evidence="2" id="KW-1133">Transmembrane helix</keyword>
<keyword evidence="2" id="KW-0472">Membrane</keyword>
<feature type="compositionally biased region" description="Polar residues" evidence="1">
    <location>
        <begin position="62"/>
        <end position="80"/>
    </location>
</feature>
<reference evidence="4 5" key="1">
    <citation type="journal article" date="2024" name="Commun. Biol.">
        <title>Comparative genomic analysis of thermophilic fungi reveals convergent evolutionary adaptations and gene losses.</title>
        <authorList>
            <person name="Steindorff A.S."/>
            <person name="Aguilar-Pontes M.V."/>
            <person name="Robinson A.J."/>
            <person name="Andreopoulos B."/>
            <person name="LaButti K."/>
            <person name="Kuo A."/>
            <person name="Mondo S."/>
            <person name="Riley R."/>
            <person name="Otillar R."/>
            <person name="Haridas S."/>
            <person name="Lipzen A."/>
            <person name="Grimwood J."/>
            <person name="Schmutz J."/>
            <person name="Clum A."/>
            <person name="Reid I.D."/>
            <person name="Moisan M.C."/>
            <person name="Butler G."/>
            <person name="Nguyen T.T.M."/>
            <person name="Dewar K."/>
            <person name="Conant G."/>
            <person name="Drula E."/>
            <person name="Henrissat B."/>
            <person name="Hansel C."/>
            <person name="Singer S."/>
            <person name="Hutchinson M.I."/>
            <person name="de Vries R.P."/>
            <person name="Natvig D.O."/>
            <person name="Powell A.J."/>
            <person name="Tsang A."/>
            <person name="Grigoriev I.V."/>
        </authorList>
    </citation>
    <scope>NUCLEOTIDE SEQUENCE [LARGE SCALE GENOMIC DNA]</scope>
    <source>
        <strain evidence="4 5">ATCC 24622</strain>
    </source>
</reference>
<proteinExistence type="predicted"/>